<dbReference type="GO" id="GO:0005948">
    <property type="term" value="C:acetolactate synthase complex"/>
    <property type="evidence" value="ECO:0007669"/>
    <property type="project" value="TreeGrafter"/>
</dbReference>
<dbReference type="GO" id="GO:0009097">
    <property type="term" value="P:isoleucine biosynthetic process"/>
    <property type="evidence" value="ECO:0007669"/>
    <property type="project" value="TreeGrafter"/>
</dbReference>
<dbReference type="GO" id="GO:0003984">
    <property type="term" value="F:acetolactate synthase activity"/>
    <property type="evidence" value="ECO:0007669"/>
    <property type="project" value="InterPro"/>
</dbReference>
<dbReference type="NCBIfam" id="NF006378">
    <property type="entry name" value="PRK08617.1"/>
    <property type="match status" value="1"/>
</dbReference>
<name>A0A0C4EE11_MAGP6</name>
<evidence type="ECO:0000313" key="9">
    <source>
        <dbReference type="Proteomes" id="UP000011715"/>
    </source>
</evidence>
<evidence type="ECO:0000259" key="4">
    <source>
        <dbReference type="Pfam" id="PF00205"/>
    </source>
</evidence>
<dbReference type="EMBL" id="GL876978">
    <property type="protein sequence ID" value="KLU92028.1"/>
    <property type="molecule type" value="Genomic_DNA"/>
</dbReference>
<dbReference type="PANTHER" id="PTHR18968">
    <property type="entry name" value="THIAMINE PYROPHOSPHATE ENZYMES"/>
    <property type="match status" value="1"/>
</dbReference>
<dbReference type="eggNOG" id="KOG4166">
    <property type="taxonomic scope" value="Eukaryota"/>
</dbReference>
<dbReference type="Pfam" id="PF00205">
    <property type="entry name" value="TPP_enzyme_M"/>
    <property type="match status" value="1"/>
</dbReference>
<dbReference type="InterPro" id="IPR029035">
    <property type="entry name" value="DHS-like_NAD/FAD-binding_dom"/>
</dbReference>
<dbReference type="VEuPathDB" id="FungiDB:MAPG_10975"/>
<dbReference type="EnsemblFungi" id="MAPG_10975T0">
    <property type="protein sequence ID" value="MAPG_10975T0"/>
    <property type="gene ID" value="MAPG_10975"/>
</dbReference>
<dbReference type="CDD" id="cd07035">
    <property type="entry name" value="TPP_PYR_POX_like"/>
    <property type="match status" value="1"/>
</dbReference>
<dbReference type="GO" id="GO:0034077">
    <property type="term" value="P:butanediol metabolic process"/>
    <property type="evidence" value="ECO:0007669"/>
    <property type="project" value="InterPro"/>
</dbReference>
<gene>
    <name evidence="7" type="ORF">MAPG_10975</name>
</gene>
<evidence type="ECO:0000256" key="3">
    <source>
        <dbReference type="RuleBase" id="RU362132"/>
    </source>
</evidence>
<dbReference type="Gene3D" id="3.40.50.1220">
    <property type="entry name" value="TPP-binding domain"/>
    <property type="match status" value="1"/>
</dbReference>
<dbReference type="OrthoDB" id="10006023at2759"/>
<dbReference type="SUPFAM" id="SSF52518">
    <property type="entry name" value="Thiamin diphosphate-binding fold (THDP-binding)"/>
    <property type="match status" value="2"/>
</dbReference>
<feature type="domain" description="Thiamine pyrophosphate enzyme N-terminal TPP-binding" evidence="6">
    <location>
        <begin position="7"/>
        <end position="117"/>
    </location>
</feature>
<dbReference type="Proteomes" id="UP000011715">
    <property type="component" value="Unassembled WGS sequence"/>
</dbReference>
<dbReference type="InterPro" id="IPR012782">
    <property type="entry name" value="Acetolactate_synth_catblc"/>
</dbReference>
<evidence type="ECO:0000259" key="6">
    <source>
        <dbReference type="Pfam" id="PF02776"/>
    </source>
</evidence>
<protein>
    <submittedName>
        <fullName evidence="7">Acetolactate synthase</fullName>
    </submittedName>
</protein>
<dbReference type="InterPro" id="IPR029061">
    <property type="entry name" value="THDP-binding"/>
</dbReference>
<feature type="domain" description="Thiamine pyrophosphate enzyme central" evidence="4">
    <location>
        <begin position="197"/>
        <end position="326"/>
    </location>
</feature>
<dbReference type="InterPro" id="IPR012000">
    <property type="entry name" value="Thiamin_PyroP_enz_cen_dom"/>
</dbReference>
<evidence type="ECO:0000313" key="8">
    <source>
        <dbReference type="EnsemblFungi" id="MAPG_10975T0"/>
    </source>
</evidence>
<dbReference type="Pfam" id="PF02775">
    <property type="entry name" value="TPP_enzyme_C"/>
    <property type="match status" value="1"/>
</dbReference>
<dbReference type="SUPFAM" id="SSF52467">
    <property type="entry name" value="DHS-like NAD/FAD-binding domain"/>
    <property type="match status" value="1"/>
</dbReference>
<dbReference type="OMA" id="ANWYARH"/>
<dbReference type="InterPro" id="IPR012001">
    <property type="entry name" value="Thiamin_PyroP_enz_TPP-bd_dom"/>
</dbReference>
<dbReference type="STRING" id="644358.A0A0C4EE11"/>
<reference evidence="8" key="5">
    <citation type="submission" date="2015-06" db="UniProtKB">
        <authorList>
            <consortium name="EnsemblFungi"/>
        </authorList>
    </citation>
    <scope>IDENTIFICATION</scope>
    <source>
        <strain evidence="8">ATCC 64411</strain>
    </source>
</reference>
<feature type="domain" description="Thiamine pyrophosphate enzyme TPP-binding" evidence="5">
    <location>
        <begin position="400"/>
        <end position="549"/>
    </location>
</feature>
<dbReference type="GO" id="GO:0030976">
    <property type="term" value="F:thiamine pyrophosphate binding"/>
    <property type="evidence" value="ECO:0007669"/>
    <property type="project" value="InterPro"/>
</dbReference>
<evidence type="ECO:0000313" key="7">
    <source>
        <dbReference type="EMBL" id="KLU92028.1"/>
    </source>
</evidence>
<organism evidence="8 9">
    <name type="scientific">Magnaporthiopsis poae (strain ATCC 64411 / 73-15)</name>
    <name type="common">Kentucky bluegrass fungus</name>
    <name type="synonym">Magnaporthe poae</name>
    <dbReference type="NCBI Taxonomy" id="644358"/>
    <lineage>
        <taxon>Eukaryota</taxon>
        <taxon>Fungi</taxon>
        <taxon>Dikarya</taxon>
        <taxon>Ascomycota</taxon>
        <taxon>Pezizomycotina</taxon>
        <taxon>Sordariomycetes</taxon>
        <taxon>Sordariomycetidae</taxon>
        <taxon>Magnaporthales</taxon>
        <taxon>Magnaporthaceae</taxon>
        <taxon>Magnaporthiopsis</taxon>
    </lineage>
</organism>
<proteinExistence type="inferred from homology"/>
<dbReference type="GO" id="GO:0050660">
    <property type="term" value="F:flavin adenine dinucleotide binding"/>
    <property type="evidence" value="ECO:0007669"/>
    <property type="project" value="TreeGrafter"/>
</dbReference>
<reference evidence="8" key="4">
    <citation type="journal article" date="2015" name="G3 (Bethesda)">
        <title>Genome sequences of three phytopathogenic species of the Magnaporthaceae family of fungi.</title>
        <authorList>
            <person name="Okagaki L.H."/>
            <person name="Nunes C.C."/>
            <person name="Sailsbery J."/>
            <person name="Clay B."/>
            <person name="Brown D."/>
            <person name="John T."/>
            <person name="Oh Y."/>
            <person name="Young N."/>
            <person name="Fitzgerald M."/>
            <person name="Haas B.J."/>
            <person name="Zeng Q."/>
            <person name="Young S."/>
            <person name="Adiconis X."/>
            <person name="Fan L."/>
            <person name="Levin J.Z."/>
            <person name="Mitchell T.K."/>
            <person name="Okubara P.A."/>
            <person name="Farman M.L."/>
            <person name="Kohn L.M."/>
            <person name="Birren B."/>
            <person name="Ma L.-J."/>
            <person name="Dean R.A."/>
        </authorList>
    </citation>
    <scope>NUCLEOTIDE SEQUENCE</scope>
    <source>
        <strain evidence="8">ATCC 64411 / 73-15</strain>
    </source>
</reference>
<keyword evidence="2 3" id="KW-0786">Thiamine pyrophosphate</keyword>
<sequence length="569" mass="60701">MASQQDTVQVVIDSLKAAGVTTVFGVPGAKIDSVFNALVDHPEIKLVVCRHEQNAAFIAGAVGKLTDRPGVVIVTSGPGTSNLVTGLVTATDEGSPIVAIVGSVKRVQSARRTHQSLQGVELLRPVTKKVVAALVEDQVAELVADAFRVAASFPRGAAAVSLPIDIMTPKKSLTACPALPASAFVPPKLGPAPDSLLARAVEMVAQAKFPVLFLGMRASSARVVDAVHGLLRKHPLPVIETFQAAGAISRELAHLFYGRVGLFRNQPGDRLLAQADLVLTVGYDEAEYDSSQWNATPGRFNIIHLDYQPANVGPNYEPAVELVGSLVENICSLAARLSDPGVAIARPQDTDAAKQIFEDFHSWENSELAVSRPAEGPVHPLQFIRTLQELIVPESVVTCDVGSVYIYMSRYFYSYTPKTFLVSNAQQTLGVALPWAIGASLSQDPPCSKKVVSISGDGGFQFSGQELATAVLQGCKIAHFIWNDSRFNMVEFQEVDKYGRSSGIELGGVDFVKYAEAFGAKGLRASTPAELDAVVAEALAYDGVCLVDVVIDYSSNHELMQHVIADSVV</sequence>
<dbReference type="Pfam" id="PF02776">
    <property type="entry name" value="TPP_enzyme_N"/>
    <property type="match status" value="1"/>
</dbReference>
<reference evidence="9" key="2">
    <citation type="submission" date="2010-05" db="EMBL/GenBank/DDBJ databases">
        <title>The genome sequence of Magnaporthe poae strain ATCC 64411.</title>
        <authorList>
            <person name="Ma L.-J."/>
            <person name="Dead R."/>
            <person name="Young S."/>
            <person name="Zeng Q."/>
            <person name="Koehrsen M."/>
            <person name="Alvarado L."/>
            <person name="Berlin A."/>
            <person name="Chapman S.B."/>
            <person name="Chen Z."/>
            <person name="Freedman E."/>
            <person name="Gellesch M."/>
            <person name="Goldberg J."/>
            <person name="Griggs A."/>
            <person name="Gujja S."/>
            <person name="Heilman E.R."/>
            <person name="Heiman D."/>
            <person name="Hepburn T."/>
            <person name="Howarth C."/>
            <person name="Jen D."/>
            <person name="Larson L."/>
            <person name="Mehta T."/>
            <person name="Neiman D."/>
            <person name="Pearson M."/>
            <person name="Roberts A."/>
            <person name="Saif S."/>
            <person name="Shea T."/>
            <person name="Shenoy N."/>
            <person name="Sisk P."/>
            <person name="Stolte C."/>
            <person name="Sykes S."/>
            <person name="Walk T."/>
            <person name="White J."/>
            <person name="Yandava C."/>
            <person name="Haas B."/>
            <person name="Nusbaum C."/>
            <person name="Birren B."/>
        </authorList>
    </citation>
    <scope>NUCLEOTIDE SEQUENCE [LARGE SCALE GENOMIC DNA]</scope>
    <source>
        <strain evidence="9">ATCC 64411 / 73-15</strain>
    </source>
</reference>
<comment type="similarity">
    <text evidence="1 3">Belongs to the TPP enzyme family.</text>
</comment>
<dbReference type="NCBIfam" id="TIGR02418">
    <property type="entry name" value="acolac_catab"/>
    <property type="match status" value="1"/>
</dbReference>
<dbReference type="EMBL" id="ADBL01002703">
    <property type="status" value="NOT_ANNOTATED_CDS"/>
    <property type="molecule type" value="Genomic_DNA"/>
</dbReference>
<evidence type="ECO:0000256" key="1">
    <source>
        <dbReference type="ARBA" id="ARBA00007812"/>
    </source>
</evidence>
<dbReference type="FunFam" id="3.40.50.970:FF:000007">
    <property type="entry name" value="Acetolactate synthase"/>
    <property type="match status" value="1"/>
</dbReference>
<dbReference type="InterPro" id="IPR045229">
    <property type="entry name" value="TPP_enz"/>
</dbReference>
<reference evidence="7" key="3">
    <citation type="submission" date="2011-03" db="EMBL/GenBank/DDBJ databases">
        <title>Annotation of Magnaporthe poae ATCC 64411.</title>
        <authorList>
            <person name="Ma L.-J."/>
            <person name="Dead R."/>
            <person name="Young S.K."/>
            <person name="Zeng Q."/>
            <person name="Gargeya S."/>
            <person name="Fitzgerald M."/>
            <person name="Haas B."/>
            <person name="Abouelleil A."/>
            <person name="Alvarado L."/>
            <person name="Arachchi H.M."/>
            <person name="Berlin A."/>
            <person name="Brown A."/>
            <person name="Chapman S.B."/>
            <person name="Chen Z."/>
            <person name="Dunbar C."/>
            <person name="Freedman E."/>
            <person name="Gearin G."/>
            <person name="Gellesch M."/>
            <person name="Goldberg J."/>
            <person name="Griggs A."/>
            <person name="Gujja S."/>
            <person name="Heiman D."/>
            <person name="Howarth C."/>
            <person name="Larson L."/>
            <person name="Lui A."/>
            <person name="MacDonald P.J.P."/>
            <person name="Mehta T."/>
            <person name="Montmayeur A."/>
            <person name="Murphy C."/>
            <person name="Neiman D."/>
            <person name="Pearson M."/>
            <person name="Priest M."/>
            <person name="Roberts A."/>
            <person name="Saif S."/>
            <person name="Shea T."/>
            <person name="Shenoy N."/>
            <person name="Sisk P."/>
            <person name="Stolte C."/>
            <person name="Sykes S."/>
            <person name="Yandava C."/>
            <person name="Wortman J."/>
            <person name="Nusbaum C."/>
            <person name="Birren B."/>
        </authorList>
    </citation>
    <scope>NUCLEOTIDE SEQUENCE</scope>
    <source>
        <strain evidence="7">ATCC 64411</strain>
    </source>
</reference>
<evidence type="ECO:0000256" key="2">
    <source>
        <dbReference type="ARBA" id="ARBA00023052"/>
    </source>
</evidence>
<evidence type="ECO:0000259" key="5">
    <source>
        <dbReference type="Pfam" id="PF02775"/>
    </source>
</evidence>
<dbReference type="AlphaFoldDB" id="A0A0C4EE11"/>
<dbReference type="GO" id="GO:0009099">
    <property type="term" value="P:L-valine biosynthetic process"/>
    <property type="evidence" value="ECO:0007669"/>
    <property type="project" value="TreeGrafter"/>
</dbReference>
<dbReference type="GO" id="GO:0000287">
    <property type="term" value="F:magnesium ion binding"/>
    <property type="evidence" value="ECO:0007669"/>
    <property type="project" value="InterPro"/>
</dbReference>
<reference evidence="7" key="1">
    <citation type="submission" date="2010-05" db="EMBL/GenBank/DDBJ databases">
        <title>The Genome Sequence of Magnaporthe poae strain ATCC 64411.</title>
        <authorList>
            <consortium name="The Broad Institute Genome Sequencing Platform"/>
            <consortium name="Broad Institute Genome Sequencing Center for Infectious Disease"/>
            <person name="Ma L.-J."/>
            <person name="Dead R."/>
            <person name="Young S."/>
            <person name="Zeng Q."/>
            <person name="Koehrsen M."/>
            <person name="Alvarado L."/>
            <person name="Berlin A."/>
            <person name="Chapman S.B."/>
            <person name="Chen Z."/>
            <person name="Freedman E."/>
            <person name="Gellesch M."/>
            <person name="Goldberg J."/>
            <person name="Griggs A."/>
            <person name="Gujja S."/>
            <person name="Heilman E.R."/>
            <person name="Heiman D."/>
            <person name="Hepburn T."/>
            <person name="Howarth C."/>
            <person name="Jen D."/>
            <person name="Larson L."/>
            <person name="Mehta T."/>
            <person name="Neiman D."/>
            <person name="Pearson M."/>
            <person name="Roberts A."/>
            <person name="Saif S."/>
            <person name="Shea T."/>
            <person name="Shenoy N."/>
            <person name="Sisk P."/>
            <person name="Stolte C."/>
            <person name="Sykes S."/>
            <person name="Walk T."/>
            <person name="White J."/>
            <person name="Yandava C."/>
            <person name="Haas B."/>
            <person name="Nusbaum C."/>
            <person name="Birren B."/>
        </authorList>
    </citation>
    <scope>NUCLEOTIDE SEQUENCE</scope>
    <source>
        <strain evidence="7">ATCC 64411</strain>
    </source>
</reference>
<dbReference type="InterPro" id="IPR011766">
    <property type="entry name" value="TPP_enzyme_TPP-bd"/>
</dbReference>
<keyword evidence="9" id="KW-1185">Reference proteome</keyword>
<dbReference type="Gene3D" id="3.40.50.970">
    <property type="match status" value="2"/>
</dbReference>
<dbReference type="PANTHER" id="PTHR18968:SF129">
    <property type="entry name" value="ACETOLACTATE SYNTHASE"/>
    <property type="match status" value="1"/>
</dbReference>
<accession>A0A0C4EE11</accession>